<feature type="compositionally biased region" description="Pro residues" evidence="3">
    <location>
        <begin position="320"/>
        <end position="334"/>
    </location>
</feature>
<dbReference type="InterPro" id="IPR016181">
    <property type="entry name" value="Acyl_CoA_acyltransferase"/>
</dbReference>
<dbReference type="AlphaFoldDB" id="A0A420YCG4"/>
<accession>A0A420YCG4</accession>
<dbReference type="InterPro" id="IPR000182">
    <property type="entry name" value="GNAT_dom"/>
</dbReference>
<dbReference type="GO" id="GO:0016747">
    <property type="term" value="F:acyltransferase activity, transferring groups other than amino-acyl groups"/>
    <property type="evidence" value="ECO:0007669"/>
    <property type="project" value="InterPro"/>
</dbReference>
<feature type="region of interest" description="Disordered" evidence="3">
    <location>
        <begin position="1"/>
        <end position="113"/>
    </location>
</feature>
<feature type="compositionally biased region" description="Low complexity" evidence="3">
    <location>
        <begin position="34"/>
        <end position="46"/>
    </location>
</feature>
<reference evidence="5 6" key="1">
    <citation type="submission" date="2018-08" db="EMBL/GenBank/DDBJ databases">
        <title>Draft genome of the lignicolous fungus Coniochaeta pulveracea.</title>
        <authorList>
            <person name="Borstlap C.J."/>
            <person name="De Witt R.N."/>
            <person name="Botha A."/>
            <person name="Volschenk H."/>
        </authorList>
    </citation>
    <scope>NUCLEOTIDE SEQUENCE [LARGE SCALE GENOMIC DNA]</scope>
    <source>
        <strain evidence="5 6">CAB683</strain>
    </source>
</reference>
<evidence type="ECO:0000256" key="2">
    <source>
        <dbReference type="ARBA" id="ARBA00023315"/>
    </source>
</evidence>
<feature type="compositionally biased region" description="Pro residues" evidence="3">
    <location>
        <begin position="344"/>
        <end position="356"/>
    </location>
</feature>
<protein>
    <recommendedName>
        <fullName evidence="4">N-acetyltransferase domain-containing protein</fullName>
    </recommendedName>
</protein>
<gene>
    <name evidence="5" type="ORF">DL546_005621</name>
</gene>
<evidence type="ECO:0000313" key="6">
    <source>
        <dbReference type="Proteomes" id="UP000275385"/>
    </source>
</evidence>
<organism evidence="5 6">
    <name type="scientific">Coniochaeta pulveracea</name>
    <dbReference type="NCBI Taxonomy" id="177199"/>
    <lineage>
        <taxon>Eukaryota</taxon>
        <taxon>Fungi</taxon>
        <taxon>Dikarya</taxon>
        <taxon>Ascomycota</taxon>
        <taxon>Pezizomycotina</taxon>
        <taxon>Sordariomycetes</taxon>
        <taxon>Sordariomycetidae</taxon>
        <taxon>Coniochaetales</taxon>
        <taxon>Coniochaetaceae</taxon>
        <taxon>Coniochaeta</taxon>
    </lineage>
</organism>
<feature type="compositionally biased region" description="Low complexity" evidence="3">
    <location>
        <begin position="399"/>
        <end position="416"/>
    </location>
</feature>
<feature type="compositionally biased region" description="Pro residues" evidence="3">
    <location>
        <begin position="69"/>
        <end position="83"/>
    </location>
</feature>
<name>A0A420YCG4_9PEZI</name>
<dbReference type="SUPFAM" id="SSF55729">
    <property type="entry name" value="Acyl-CoA N-acyltransferases (Nat)"/>
    <property type="match status" value="1"/>
</dbReference>
<comment type="caution">
    <text evidence="5">The sequence shown here is derived from an EMBL/GenBank/DDBJ whole genome shotgun (WGS) entry which is preliminary data.</text>
</comment>
<feature type="compositionally biased region" description="Basic and acidic residues" evidence="3">
    <location>
        <begin position="368"/>
        <end position="379"/>
    </location>
</feature>
<evidence type="ECO:0000256" key="3">
    <source>
        <dbReference type="SAM" id="MobiDB-lite"/>
    </source>
</evidence>
<keyword evidence="2" id="KW-0012">Acyltransferase</keyword>
<feature type="region of interest" description="Disordered" evidence="3">
    <location>
        <begin position="314"/>
        <end position="434"/>
    </location>
</feature>
<dbReference type="STRING" id="177199.A0A420YCG4"/>
<dbReference type="PANTHER" id="PTHR42919">
    <property type="entry name" value="N-ALPHA-ACETYLTRANSFERASE"/>
    <property type="match status" value="1"/>
</dbReference>
<dbReference type="PROSITE" id="PS51186">
    <property type="entry name" value="GNAT"/>
    <property type="match status" value="1"/>
</dbReference>
<keyword evidence="1" id="KW-0808">Transferase</keyword>
<dbReference type="InterPro" id="IPR051556">
    <property type="entry name" value="N-term/lysine_N-AcTrnsfr"/>
</dbReference>
<dbReference type="Proteomes" id="UP000275385">
    <property type="component" value="Unassembled WGS sequence"/>
</dbReference>
<dbReference type="PANTHER" id="PTHR42919:SF8">
    <property type="entry name" value="N-ALPHA-ACETYLTRANSFERASE 50"/>
    <property type="match status" value="1"/>
</dbReference>
<feature type="compositionally biased region" description="Polar residues" evidence="3">
    <location>
        <begin position="358"/>
        <end position="367"/>
    </location>
</feature>
<evidence type="ECO:0000256" key="1">
    <source>
        <dbReference type="ARBA" id="ARBA00022679"/>
    </source>
</evidence>
<dbReference type="OrthoDB" id="47374at2759"/>
<evidence type="ECO:0000313" key="5">
    <source>
        <dbReference type="EMBL" id="RKU45410.1"/>
    </source>
</evidence>
<evidence type="ECO:0000259" key="4">
    <source>
        <dbReference type="PROSITE" id="PS51186"/>
    </source>
</evidence>
<feature type="compositionally biased region" description="Basic and acidic residues" evidence="3">
    <location>
        <begin position="49"/>
        <end position="66"/>
    </location>
</feature>
<dbReference type="GO" id="GO:0031415">
    <property type="term" value="C:NatA complex"/>
    <property type="evidence" value="ECO:0007669"/>
    <property type="project" value="TreeGrafter"/>
</dbReference>
<proteinExistence type="predicted"/>
<feature type="domain" description="N-acetyltransferase" evidence="4">
    <location>
        <begin position="114"/>
        <end position="283"/>
    </location>
</feature>
<dbReference type="GO" id="GO:0007064">
    <property type="term" value="P:mitotic sister chromatid cohesion"/>
    <property type="evidence" value="ECO:0007669"/>
    <property type="project" value="TreeGrafter"/>
</dbReference>
<keyword evidence="6" id="KW-1185">Reference proteome</keyword>
<dbReference type="EMBL" id="QVQW01000021">
    <property type="protein sequence ID" value="RKU45410.1"/>
    <property type="molecule type" value="Genomic_DNA"/>
</dbReference>
<feature type="compositionally biased region" description="Low complexity" evidence="3">
    <location>
        <begin position="1"/>
        <end position="19"/>
    </location>
</feature>
<dbReference type="Gene3D" id="3.40.630.30">
    <property type="match status" value="1"/>
</dbReference>
<sequence>MDMTTSSSKTTLSHSSQPSIRSFFQPKAQSQHVASASTATESPTASKRLSPEGDRPTTDASAERQPTKKSPPAPTPPPLPTPPVSITQQQLQERPHPRFQLPTLPPPPSLHPQATIASITASHIPALRRINSLLLQVVYPDSFYTNILNPAISGLFSRVILWSESPSAAPKVVGSLVVRTEDIPDSSSQNLYIQAITLLSPYRHLGLATAALEHVLSSAQLSSLSLDSGWDIRGIYAHVWTENDEGLAWYRNRGFKWNEGSPIQGYYHRLRPNTAFIVRRDLSMAEQNGHAKAIGHTMKETETRVKSSVLAGALNLPGFTSPPPTNGGAPPPPKQGQKEAKDGPTPPSGRPSPPTRPQTVPSLSYQKTRPETEWNDLPHDMVVTNGGPPKALGGPQHLSAPASGSSSRSTSRSTSAVRKKKERAYPAAAFGGAK</sequence>